<comment type="caution">
    <text evidence="1">The sequence shown here is derived from an EMBL/GenBank/DDBJ whole genome shotgun (WGS) entry which is preliminary data.</text>
</comment>
<dbReference type="Proteomes" id="UP000218620">
    <property type="component" value="Unassembled WGS sequence"/>
</dbReference>
<evidence type="ECO:0000313" key="2">
    <source>
        <dbReference type="EMBL" id="PCC55639.1"/>
    </source>
</evidence>
<evidence type="ECO:0000313" key="3">
    <source>
        <dbReference type="Proteomes" id="UP000217881"/>
    </source>
</evidence>
<proteinExistence type="predicted"/>
<protein>
    <submittedName>
        <fullName evidence="1">Toxin HicA</fullName>
    </submittedName>
</protein>
<dbReference type="EMBL" id="NRHA01000002">
    <property type="protein sequence ID" value="PCC55639.1"/>
    <property type="molecule type" value="Genomic_DNA"/>
</dbReference>
<accession>A0A368MA84</accession>
<accession>A0A2A3YQS2</accession>
<dbReference type="AlphaFoldDB" id="A0A2A3YQS2"/>
<dbReference type="Proteomes" id="UP000217881">
    <property type="component" value="Unassembled WGS sequence"/>
</dbReference>
<dbReference type="EMBL" id="NRGQ01000034">
    <property type="protein sequence ID" value="PCC41455.1"/>
    <property type="molecule type" value="Genomic_DNA"/>
</dbReference>
<reference evidence="3 4" key="1">
    <citation type="journal article" date="2017" name="Elife">
        <title>Extensive horizontal gene transfer in cheese-associated bacteria.</title>
        <authorList>
            <person name="Bonham K.S."/>
            <person name="Wolfe B.E."/>
            <person name="Dutton R.J."/>
        </authorList>
    </citation>
    <scope>NUCLEOTIDE SEQUENCE [LARGE SCALE GENOMIC DNA]</scope>
    <source>
        <strain evidence="2 3">738_8</strain>
        <strain evidence="1 4">962_8</strain>
    </source>
</reference>
<gene>
    <name evidence="2" type="ORF">CIK59_00090</name>
    <name evidence="1" type="ORF">CIK65_17525</name>
</gene>
<sequence>MPRIEKILAQMRNNSANVRFADLVKVCEHHFGPARNRGGSHRMYRTPWQGDPRVNIQNDHGKAKAYQVTQVLAAIDKITKEDDEA</sequence>
<evidence type="ECO:0000313" key="4">
    <source>
        <dbReference type="Proteomes" id="UP000218620"/>
    </source>
</evidence>
<evidence type="ECO:0000313" key="1">
    <source>
        <dbReference type="EMBL" id="PCC41455.1"/>
    </source>
</evidence>
<name>A0A2A3YQS2_BREAU</name>
<organism evidence="1 4">
    <name type="scientific">Brevibacterium aurantiacum</name>
    <dbReference type="NCBI Taxonomy" id="273384"/>
    <lineage>
        <taxon>Bacteria</taxon>
        <taxon>Bacillati</taxon>
        <taxon>Actinomycetota</taxon>
        <taxon>Actinomycetes</taxon>
        <taxon>Micrococcales</taxon>
        <taxon>Brevibacteriaceae</taxon>
        <taxon>Brevibacterium</taxon>
    </lineage>
</organism>